<keyword evidence="2" id="KW-1185">Reference proteome</keyword>
<proteinExistence type="predicted"/>
<protein>
    <recommendedName>
        <fullName evidence="3">N-acetyltransferase domain-containing protein</fullName>
    </recommendedName>
</protein>
<evidence type="ECO:0000313" key="1">
    <source>
        <dbReference type="EMBL" id="ASM78572.1"/>
    </source>
</evidence>
<reference evidence="1 2" key="1">
    <citation type="submission" date="2017-07" db="EMBL/GenBank/DDBJ databases">
        <title>Complete Genome Sequence of the cosmetic ferment Vitreoscilla filiformis (ATCC15551).</title>
        <authorList>
            <person name="Contreras S."/>
            <person name="Sagory-Zalkind P."/>
            <person name="Blanquart H."/>
            <person name="Iltis A."/>
            <person name="Morand S.C."/>
        </authorList>
    </citation>
    <scope>NUCLEOTIDE SEQUENCE [LARGE SCALE GENOMIC DNA]</scope>
    <source>
        <strain evidence="1 2">ATCC 15551</strain>
    </source>
</reference>
<dbReference type="AlphaFoldDB" id="A0A221KHP6"/>
<evidence type="ECO:0008006" key="3">
    <source>
        <dbReference type="Google" id="ProtNLM"/>
    </source>
</evidence>
<dbReference type="EMBL" id="CP022423">
    <property type="protein sequence ID" value="ASM78572.1"/>
    <property type="molecule type" value="Genomic_DNA"/>
</dbReference>
<name>A0A221KHP6_VITFI</name>
<evidence type="ECO:0000313" key="2">
    <source>
        <dbReference type="Proteomes" id="UP000199729"/>
    </source>
</evidence>
<dbReference type="KEGG" id="vff:VITFI_CDS2795"/>
<accession>A0A221KHP6</accession>
<gene>
    <name evidence="1" type="ORF">VITFI_CDS2795</name>
</gene>
<organism evidence="1 2">
    <name type="scientific">Vitreoscilla filiformis</name>
    <dbReference type="NCBI Taxonomy" id="63"/>
    <lineage>
        <taxon>Bacteria</taxon>
        <taxon>Pseudomonadati</taxon>
        <taxon>Pseudomonadota</taxon>
        <taxon>Betaproteobacteria</taxon>
        <taxon>Neisseriales</taxon>
        <taxon>Neisseriaceae</taxon>
        <taxon>Vitreoscilla</taxon>
    </lineage>
</organism>
<dbReference type="Proteomes" id="UP000199729">
    <property type="component" value="Chromosome"/>
</dbReference>
<sequence>MARDFLNKCEHYKNICADVRLMLSDAVLQERRIRVEVRPINTDAVCDSHAWPQAARHVNWDWEQIRRKLFTYGPRTLGLAFYAGYPGKPRLCGLAAAQVSPHARWLSLTHLESSPEPRHPLKGLVLPMAMLGLSLFKTQVSTEETAKRIGLRVLNPLPDALDCYCRSGYTGLVREKNLSYIVVQPPAEA</sequence>